<dbReference type="Gene3D" id="3.40.50.11540">
    <property type="entry name" value="NADH-ubiquinone oxidoreductase 51kDa subunit"/>
    <property type="match status" value="1"/>
</dbReference>
<evidence type="ECO:0000259" key="6">
    <source>
        <dbReference type="PROSITE" id="PS51379"/>
    </source>
</evidence>
<evidence type="ECO:0000313" key="7">
    <source>
        <dbReference type="EMBL" id="WRO23525.1"/>
    </source>
</evidence>
<dbReference type="GO" id="GO:0046872">
    <property type="term" value="F:metal ion binding"/>
    <property type="evidence" value="ECO:0007669"/>
    <property type="project" value="UniProtKB-KW"/>
</dbReference>
<evidence type="ECO:0000256" key="1">
    <source>
        <dbReference type="ARBA" id="ARBA00007523"/>
    </source>
</evidence>
<dbReference type="Gene3D" id="3.10.20.600">
    <property type="match status" value="1"/>
</dbReference>
<dbReference type="PROSITE" id="PS51379">
    <property type="entry name" value="4FE4S_FER_2"/>
    <property type="match status" value="2"/>
</dbReference>
<dbReference type="PROSITE" id="PS00198">
    <property type="entry name" value="4FE4S_FER_1"/>
    <property type="match status" value="1"/>
</dbReference>
<dbReference type="InterPro" id="IPR017896">
    <property type="entry name" value="4Fe4S_Fe-S-bd"/>
</dbReference>
<dbReference type="SUPFAM" id="SSF54862">
    <property type="entry name" value="4Fe-4S ferredoxins"/>
    <property type="match status" value="1"/>
</dbReference>
<keyword evidence="2" id="KW-0004">4Fe-4S</keyword>
<dbReference type="Gene3D" id="1.20.1440.230">
    <property type="entry name" value="NADH-ubiquinone oxidoreductase 51kDa subunit, iron-sulphur binding domain"/>
    <property type="match status" value="1"/>
</dbReference>
<dbReference type="SUPFAM" id="SSF142984">
    <property type="entry name" value="Nqo1 middle domain-like"/>
    <property type="match status" value="1"/>
</dbReference>
<evidence type="ECO:0000256" key="4">
    <source>
        <dbReference type="ARBA" id="ARBA00023004"/>
    </source>
</evidence>
<dbReference type="Gene3D" id="3.30.70.20">
    <property type="match status" value="1"/>
</dbReference>
<feature type="domain" description="4Fe-4S ferredoxin-type" evidence="6">
    <location>
        <begin position="622"/>
        <end position="649"/>
    </location>
</feature>
<evidence type="ECO:0000256" key="2">
    <source>
        <dbReference type="ARBA" id="ARBA00022485"/>
    </source>
</evidence>
<comment type="similarity">
    <text evidence="1">Belongs to the complex I 51 kDa subunit family.</text>
</comment>
<dbReference type="InterPro" id="IPR017900">
    <property type="entry name" value="4Fe4S_Fe_S_CS"/>
</dbReference>
<evidence type="ECO:0000256" key="5">
    <source>
        <dbReference type="ARBA" id="ARBA00023014"/>
    </source>
</evidence>
<evidence type="ECO:0000313" key="8">
    <source>
        <dbReference type="Proteomes" id="UP001329915"/>
    </source>
</evidence>
<keyword evidence="5" id="KW-0411">Iron-sulfur</keyword>
<dbReference type="Gene3D" id="3.40.30.10">
    <property type="entry name" value="Glutaredoxin"/>
    <property type="match status" value="1"/>
</dbReference>
<dbReference type="SMART" id="SM00928">
    <property type="entry name" value="NADH_4Fe-4S"/>
    <property type="match status" value="1"/>
</dbReference>
<dbReference type="RefSeq" id="WP_366922907.1">
    <property type="nucleotide sequence ID" value="NZ_CP121694.1"/>
</dbReference>
<dbReference type="InterPro" id="IPR037207">
    <property type="entry name" value="Nuop51_4Fe4S-bd_sf"/>
</dbReference>
<dbReference type="Gene3D" id="6.10.250.1450">
    <property type="match status" value="1"/>
</dbReference>
<name>A0AAU0UUC6_9FIRM</name>
<dbReference type="Pfam" id="PF01512">
    <property type="entry name" value="Complex1_51K"/>
    <property type="match status" value="1"/>
</dbReference>
<dbReference type="PANTHER" id="PTHR43578">
    <property type="entry name" value="NADH-QUINONE OXIDOREDUCTASE SUBUNIT F"/>
    <property type="match status" value="1"/>
</dbReference>
<evidence type="ECO:0000256" key="3">
    <source>
        <dbReference type="ARBA" id="ARBA00022723"/>
    </source>
</evidence>
<dbReference type="InterPro" id="IPR019575">
    <property type="entry name" value="Nuop51_4Fe4S-bd"/>
</dbReference>
<accession>A0AAU0UUC6</accession>
<dbReference type="SUPFAM" id="SSF140490">
    <property type="entry name" value="Nqo1C-terminal domain-like"/>
    <property type="match status" value="1"/>
</dbReference>
<gene>
    <name evidence="7" type="primary">nuoF</name>
    <name evidence="7" type="ORF">MFMK1_003387</name>
</gene>
<dbReference type="NCBIfam" id="NF040902">
    <property type="entry name" value="NuoF_pre_CCxxC"/>
    <property type="match status" value="1"/>
</dbReference>
<dbReference type="PROSITE" id="PS00645">
    <property type="entry name" value="COMPLEX1_51K_2"/>
    <property type="match status" value="1"/>
</dbReference>
<dbReference type="SUPFAM" id="SSF52833">
    <property type="entry name" value="Thioredoxin-like"/>
    <property type="match status" value="1"/>
</dbReference>
<sequence>MENLMSACCSKCTHDQSDPCKDYLLCRTEGPICHDSEECRAKRQALIDKVHLSAEKSNRRVLICAGTGCVASGSRDVQQVMLQAVKDAGITDCEVSITGCHGFCEQGPIVIVEPEGVFYGGVSADDVEEIVEKHLKNGELVERLFFTEPNSGDKDKYYRDIMFYKKQERMVLKNCGHINPEKIDEYIVTGGYSGLIKTFTDFTSQKVVEEVKTSGLRGRGGGGFPTGLKWQFTAQAQGDVKYVVCNADEGDPGAFMDRSILEGNPHAVIEGMMIAGYAVGATEGYVYVRAEYPLAIKRLERAIAQAEEYGILGGNVLGSGFSFKLKIKAGAGAFVCGEETALLNSIQGERGMPRVRPPFPANEGLWYKPTLLNNVETYANIPIIMEKGGDWYASRGTEKSKGTKVFALTGKINNTGLAEVPMGITLREIIFDIGGGIKDGKKYKAVQIGGPSGGCLPEEQLDLPIDYDSLISAGAMMGSGGLVVMDETTCMVDLARYFLTFTQNESCGKCVPCREGTKRMLEILTRITEGDGQEGDIETLERLAKSIKNTSLCGLGQTAPNPVLSTLRYFRNEYEAHINKKWCPAGECKALTVLKIDPEKCNGCTRCARNCPVEAITGEVKQVHEIDPEICTNCGTCIENCRKEAIYKG</sequence>
<dbReference type="CDD" id="cd02980">
    <property type="entry name" value="TRX_Fd_family"/>
    <property type="match status" value="1"/>
</dbReference>
<dbReference type="GO" id="GO:0051539">
    <property type="term" value="F:4 iron, 4 sulfur cluster binding"/>
    <property type="evidence" value="ECO:0007669"/>
    <property type="project" value="UniProtKB-KW"/>
</dbReference>
<dbReference type="SUPFAM" id="SSF142019">
    <property type="entry name" value="Nqo1 FMN-binding domain-like"/>
    <property type="match status" value="1"/>
</dbReference>
<keyword evidence="4" id="KW-0408">Iron</keyword>
<dbReference type="InterPro" id="IPR036249">
    <property type="entry name" value="Thioredoxin-like_sf"/>
</dbReference>
<dbReference type="Proteomes" id="UP001329915">
    <property type="component" value="Chromosome"/>
</dbReference>
<proteinExistence type="inferred from homology"/>
<organism evidence="7 8">
    <name type="scientific">Metallumcola ferriviriculae</name>
    <dbReference type="NCBI Taxonomy" id="3039180"/>
    <lineage>
        <taxon>Bacteria</taxon>
        <taxon>Bacillati</taxon>
        <taxon>Bacillota</taxon>
        <taxon>Clostridia</taxon>
        <taxon>Neomoorellales</taxon>
        <taxon>Desulfitibacteraceae</taxon>
        <taxon>Metallumcola</taxon>
    </lineage>
</organism>
<dbReference type="InterPro" id="IPR001949">
    <property type="entry name" value="NADH-UbQ_OxRdtase_51kDa_CS"/>
</dbReference>
<protein>
    <submittedName>
        <fullName evidence="7">NADH-quinone oxidoreductase subunit NuoF</fullName>
    </submittedName>
</protein>
<dbReference type="KEGG" id="dbc:MFMK1_003387"/>
<dbReference type="GO" id="GO:0008137">
    <property type="term" value="F:NADH dehydrogenase (ubiquinone) activity"/>
    <property type="evidence" value="ECO:0007669"/>
    <property type="project" value="InterPro"/>
</dbReference>
<dbReference type="GO" id="GO:0010181">
    <property type="term" value="F:FMN binding"/>
    <property type="evidence" value="ECO:0007669"/>
    <property type="project" value="InterPro"/>
</dbReference>
<dbReference type="Pfam" id="PF13237">
    <property type="entry name" value="Fer4_10"/>
    <property type="match status" value="1"/>
</dbReference>
<dbReference type="InterPro" id="IPR037225">
    <property type="entry name" value="Nuo51_FMN-bd_sf"/>
</dbReference>
<keyword evidence="3" id="KW-0479">Metal-binding</keyword>
<keyword evidence="8" id="KW-1185">Reference proteome</keyword>
<dbReference type="PANTHER" id="PTHR43578:SF3">
    <property type="entry name" value="NADH-QUINONE OXIDOREDUCTASE SUBUNIT F"/>
    <property type="match status" value="1"/>
</dbReference>
<dbReference type="FunFam" id="3.40.50.11540:FF:000001">
    <property type="entry name" value="NADH dehydrogenase [ubiquinone] flavoprotein 1, mitochondrial"/>
    <property type="match status" value="1"/>
</dbReference>
<dbReference type="Pfam" id="PF10589">
    <property type="entry name" value="NADH_4Fe-4S"/>
    <property type="match status" value="1"/>
</dbReference>
<dbReference type="AlphaFoldDB" id="A0AAU0UUC6"/>
<feature type="domain" description="4Fe-4S ferredoxin-type" evidence="6">
    <location>
        <begin position="592"/>
        <end position="621"/>
    </location>
</feature>
<reference evidence="7 8" key="1">
    <citation type="submission" date="2023-04" db="EMBL/GenBank/DDBJ databases">
        <authorList>
            <person name="Hsu D."/>
        </authorList>
    </citation>
    <scope>NUCLEOTIDE SEQUENCE [LARGE SCALE GENOMIC DNA]</scope>
    <source>
        <strain evidence="7 8">MK1</strain>
    </source>
</reference>
<dbReference type="EMBL" id="CP121694">
    <property type="protein sequence ID" value="WRO23525.1"/>
    <property type="molecule type" value="Genomic_DNA"/>
</dbReference>
<dbReference type="FunFam" id="1.20.1440.230:FF:000002">
    <property type="entry name" value="NADH-quinone oxidoreductase subunit F"/>
    <property type="match status" value="1"/>
</dbReference>
<dbReference type="InterPro" id="IPR011538">
    <property type="entry name" value="Nuo51_FMN-bd"/>
</dbReference>
<dbReference type="NCBIfam" id="NF010120">
    <property type="entry name" value="PRK13596.1"/>
    <property type="match status" value="1"/>
</dbReference>